<protein>
    <submittedName>
        <fullName evidence="6">Aminotransferase class I/II-fold pyridoxal phosphate-dependent enzyme</fullName>
    </submittedName>
</protein>
<dbReference type="InterPro" id="IPR015422">
    <property type="entry name" value="PyrdxlP-dep_Trfase_small"/>
</dbReference>
<comment type="subunit">
    <text evidence="2">Homodimer.</text>
</comment>
<evidence type="ECO:0000313" key="6">
    <source>
        <dbReference type="EMBL" id="MBC8333981.1"/>
    </source>
</evidence>
<dbReference type="CDD" id="cd06454">
    <property type="entry name" value="KBL_like"/>
    <property type="match status" value="1"/>
</dbReference>
<feature type="domain" description="Aminotransferase class I/classII large" evidence="5">
    <location>
        <begin position="60"/>
        <end position="392"/>
    </location>
</feature>
<dbReference type="InterPro" id="IPR015421">
    <property type="entry name" value="PyrdxlP-dep_Trfase_major"/>
</dbReference>
<keyword evidence="6" id="KW-0032">Aminotransferase</keyword>
<evidence type="ECO:0000256" key="2">
    <source>
        <dbReference type="ARBA" id="ARBA00011738"/>
    </source>
</evidence>
<keyword evidence="4" id="KW-0663">Pyridoxal phosphate</keyword>
<dbReference type="PANTHER" id="PTHR13693:SF3">
    <property type="entry name" value="LD36009P"/>
    <property type="match status" value="1"/>
</dbReference>
<dbReference type="Gene3D" id="3.40.640.10">
    <property type="entry name" value="Type I PLP-dependent aspartate aminotransferase-like (Major domain)"/>
    <property type="match status" value="1"/>
</dbReference>
<proteinExistence type="predicted"/>
<reference evidence="6 7" key="1">
    <citation type="submission" date="2020-08" db="EMBL/GenBank/DDBJ databases">
        <title>Bridging the membrane lipid divide: bacteria of the FCB group superphylum have the potential to synthesize archaeal ether lipids.</title>
        <authorList>
            <person name="Villanueva L."/>
            <person name="Von Meijenfeldt F.A.B."/>
            <person name="Westbye A.B."/>
            <person name="Yadav S."/>
            <person name="Hopmans E.C."/>
            <person name="Dutilh B.E."/>
            <person name="Sinninghe Damste J.S."/>
        </authorList>
    </citation>
    <scope>NUCLEOTIDE SEQUENCE [LARGE SCALE GENOMIC DNA]</scope>
    <source>
        <strain evidence="6">NIOZ-UU36</strain>
    </source>
</reference>
<evidence type="ECO:0000256" key="1">
    <source>
        <dbReference type="ARBA" id="ARBA00001933"/>
    </source>
</evidence>
<dbReference type="InterPro" id="IPR050087">
    <property type="entry name" value="AON_synthase_class-II"/>
</dbReference>
<accession>A0A8J6NG03</accession>
<comment type="caution">
    <text evidence="6">The sequence shown here is derived from an EMBL/GenBank/DDBJ whole genome shotgun (WGS) entry which is preliminary data.</text>
</comment>
<gene>
    <name evidence="6" type="ORF">H8E29_01840</name>
</gene>
<dbReference type="InterPro" id="IPR015424">
    <property type="entry name" value="PyrdxlP-dep_Trfase"/>
</dbReference>
<dbReference type="InterPro" id="IPR004839">
    <property type="entry name" value="Aminotransferase_I/II_large"/>
</dbReference>
<evidence type="ECO:0000259" key="5">
    <source>
        <dbReference type="Pfam" id="PF00155"/>
    </source>
</evidence>
<dbReference type="Pfam" id="PF00155">
    <property type="entry name" value="Aminotran_1_2"/>
    <property type="match status" value="1"/>
</dbReference>
<sequence>MDSQKGTDSVSQRIQAMTDRAADLKARGAYFYNMAVTEILDDARVIVNGRNMGMYASYGYAGLLGHPRIAAAAKAAVDKYGTGTNGVRSLAGTLDLHVELEETIADFKHAEAAITYTSGYATNLSVISTLMGRGDWILSDKLNHASIVDGCMMSGALFRRFKHNDMADLEKRLQQAPSDVAKLVIADAVFSMDGDIIDLPKVVKLCEKYDAWLMMDEAHSIGVLGKTGRGIEEHFGLGDVVDIKMGTLSKTIPSVGGYVAGKRDMIEYLRHASRAYIFSAALPPAQAAAAMESFKVILDEPWRLEKLQANTEQFIGGLKSAGFDTMLTETAIVPVLCGDDERAYELTGAAQAKDLFVLPVVSPAVPNGLARLRATVTAAHATKDIAYALDVLAEAGKEIGII</sequence>
<evidence type="ECO:0000256" key="4">
    <source>
        <dbReference type="ARBA" id="ARBA00022898"/>
    </source>
</evidence>
<dbReference type="AlphaFoldDB" id="A0A8J6NG03"/>
<dbReference type="Gene3D" id="3.90.1150.10">
    <property type="entry name" value="Aspartate Aminotransferase, domain 1"/>
    <property type="match status" value="1"/>
</dbReference>
<dbReference type="PANTHER" id="PTHR13693">
    <property type="entry name" value="CLASS II AMINOTRANSFERASE/8-AMINO-7-OXONONANOATE SYNTHASE"/>
    <property type="match status" value="1"/>
</dbReference>
<dbReference type="EMBL" id="JACNJN010000036">
    <property type="protein sequence ID" value="MBC8333981.1"/>
    <property type="molecule type" value="Genomic_DNA"/>
</dbReference>
<evidence type="ECO:0000313" key="7">
    <source>
        <dbReference type="Proteomes" id="UP000614469"/>
    </source>
</evidence>
<dbReference type="FunFam" id="3.40.640.10:FF:000006">
    <property type="entry name" value="5-aminolevulinate synthase, mitochondrial"/>
    <property type="match status" value="1"/>
</dbReference>
<evidence type="ECO:0000256" key="3">
    <source>
        <dbReference type="ARBA" id="ARBA00022679"/>
    </source>
</evidence>
<dbReference type="Proteomes" id="UP000614469">
    <property type="component" value="Unassembled WGS sequence"/>
</dbReference>
<comment type="cofactor">
    <cofactor evidence="1">
        <name>pyridoxal 5'-phosphate</name>
        <dbReference type="ChEBI" id="CHEBI:597326"/>
    </cofactor>
</comment>
<keyword evidence="3" id="KW-0808">Transferase</keyword>
<dbReference type="SUPFAM" id="SSF53383">
    <property type="entry name" value="PLP-dependent transferases"/>
    <property type="match status" value="1"/>
</dbReference>
<organism evidence="6 7">
    <name type="scientific">Candidatus Desulfolinea nitratireducens</name>
    <dbReference type="NCBI Taxonomy" id="2841698"/>
    <lineage>
        <taxon>Bacteria</taxon>
        <taxon>Bacillati</taxon>
        <taxon>Chloroflexota</taxon>
        <taxon>Anaerolineae</taxon>
        <taxon>Anaerolineales</taxon>
        <taxon>Anaerolineales incertae sedis</taxon>
        <taxon>Candidatus Desulfolinea</taxon>
    </lineage>
</organism>
<name>A0A8J6NG03_9CHLR</name>
<dbReference type="GO" id="GO:0008483">
    <property type="term" value="F:transaminase activity"/>
    <property type="evidence" value="ECO:0007669"/>
    <property type="project" value="UniProtKB-KW"/>
</dbReference>
<dbReference type="GO" id="GO:0030170">
    <property type="term" value="F:pyridoxal phosphate binding"/>
    <property type="evidence" value="ECO:0007669"/>
    <property type="project" value="InterPro"/>
</dbReference>